<dbReference type="AlphaFoldDB" id="A0A9P6C8X0"/>
<evidence type="ECO:0000259" key="2">
    <source>
        <dbReference type="Pfam" id="PF14040"/>
    </source>
</evidence>
<feature type="domain" description="Deoxyribonuclease NucA/NucB" evidence="2">
    <location>
        <begin position="71"/>
        <end position="158"/>
    </location>
</feature>
<gene>
    <name evidence="3" type="ORF">BDZ94DRAFT_1241510</name>
</gene>
<name>A0A9P6C8X0_9AGAR</name>
<dbReference type="InterPro" id="IPR029476">
    <property type="entry name" value="DNase_NucA_NucB"/>
</dbReference>
<accession>A0A9P6C8X0</accession>
<proteinExistence type="predicted"/>
<dbReference type="OrthoDB" id="3259102at2759"/>
<protein>
    <recommendedName>
        <fullName evidence="2">Deoxyribonuclease NucA/NucB domain-containing protein</fullName>
    </recommendedName>
</protein>
<evidence type="ECO:0000313" key="3">
    <source>
        <dbReference type="EMBL" id="KAF9456472.1"/>
    </source>
</evidence>
<dbReference type="EMBL" id="MU150423">
    <property type="protein sequence ID" value="KAF9456472.1"/>
    <property type="molecule type" value="Genomic_DNA"/>
</dbReference>
<keyword evidence="4" id="KW-1185">Reference proteome</keyword>
<feature type="chain" id="PRO_5040235742" description="Deoxyribonuclease NucA/NucB domain-containing protein" evidence="1">
    <location>
        <begin position="22"/>
        <end position="162"/>
    </location>
</feature>
<keyword evidence="1" id="KW-0732">Signal</keyword>
<comment type="caution">
    <text evidence="3">The sequence shown here is derived from an EMBL/GenBank/DDBJ whole genome shotgun (WGS) entry which is preliminary data.</text>
</comment>
<organism evidence="3 4">
    <name type="scientific">Collybia nuda</name>
    <dbReference type="NCBI Taxonomy" id="64659"/>
    <lineage>
        <taxon>Eukaryota</taxon>
        <taxon>Fungi</taxon>
        <taxon>Dikarya</taxon>
        <taxon>Basidiomycota</taxon>
        <taxon>Agaricomycotina</taxon>
        <taxon>Agaricomycetes</taxon>
        <taxon>Agaricomycetidae</taxon>
        <taxon>Agaricales</taxon>
        <taxon>Tricholomatineae</taxon>
        <taxon>Clitocybaceae</taxon>
        <taxon>Collybia</taxon>
    </lineage>
</organism>
<dbReference type="Proteomes" id="UP000807353">
    <property type="component" value="Unassembled WGS sequence"/>
</dbReference>
<dbReference type="Pfam" id="PF14040">
    <property type="entry name" value="DNase_NucA_NucB"/>
    <property type="match status" value="1"/>
</dbReference>
<sequence length="162" mass="17120">MALRMLSYLVISAILCTQVSAVVFTFDCATVPDVCNTHCFASHCGAIDYDVTGFHRDLLSGTRQPKPGSTTTSATFRRQAIGCVNNNPCAGGSTCDEIPYASTSNIIAMTVASCFPQGYAGNPDLLFQQGAIHCVPLTQNAAHGALLGQFYAHQNIPDSGLL</sequence>
<evidence type="ECO:0000256" key="1">
    <source>
        <dbReference type="SAM" id="SignalP"/>
    </source>
</evidence>
<reference evidence="3" key="1">
    <citation type="submission" date="2020-11" db="EMBL/GenBank/DDBJ databases">
        <authorList>
            <consortium name="DOE Joint Genome Institute"/>
            <person name="Ahrendt S."/>
            <person name="Riley R."/>
            <person name="Andreopoulos W."/>
            <person name="Labutti K."/>
            <person name="Pangilinan J."/>
            <person name="Ruiz-Duenas F.J."/>
            <person name="Barrasa J.M."/>
            <person name="Sanchez-Garcia M."/>
            <person name="Camarero S."/>
            <person name="Miyauchi S."/>
            <person name="Serrano A."/>
            <person name="Linde D."/>
            <person name="Babiker R."/>
            <person name="Drula E."/>
            <person name="Ayuso-Fernandez I."/>
            <person name="Pacheco R."/>
            <person name="Padilla G."/>
            <person name="Ferreira P."/>
            <person name="Barriuso J."/>
            <person name="Kellner H."/>
            <person name="Castanera R."/>
            <person name="Alfaro M."/>
            <person name="Ramirez L."/>
            <person name="Pisabarro A.G."/>
            <person name="Kuo A."/>
            <person name="Tritt A."/>
            <person name="Lipzen A."/>
            <person name="He G."/>
            <person name="Yan M."/>
            <person name="Ng V."/>
            <person name="Cullen D."/>
            <person name="Martin F."/>
            <person name="Rosso M.-N."/>
            <person name="Henrissat B."/>
            <person name="Hibbett D."/>
            <person name="Martinez A.T."/>
            <person name="Grigoriev I.V."/>
        </authorList>
    </citation>
    <scope>NUCLEOTIDE SEQUENCE</scope>
    <source>
        <strain evidence="3">CBS 247.69</strain>
    </source>
</reference>
<feature type="signal peptide" evidence="1">
    <location>
        <begin position="1"/>
        <end position="21"/>
    </location>
</feature>
<evidence type="ECO:0000313" key="4">
    <source>
        <dbReference type="Proteomes" id="UP000807353"/>
    </source>
</evidence>